<organism evidence="3 4">
    <name type="scientific">Haloactinopolyspora alba</name>
    <dbReference type="NCBI Taxonomy" id="648780"/>
    <lineage>
        <taxon>Bacteria</taxon>
        <taxon>Bacillati</taxon>
        <taxon>Actinomycetota</taxon>
        <taxon>Actinomycetes</taxon>
        <taxon>Jiangellales</taxon>
        <taxon>Jiangellaceae</taxon>
        <taxon>Haloactinopolyspora</taxon>
    </lineage>
</organism>
<proteinExistence type="predicted"/>
<evidence type="ECO:0000313" key="3">
    <source>
        <dbReference type="EMBL" id="PSL03198.1"/>
    </source>
</evidence>
<protein>
    <submittedName>
        <fullName evidence="3">Uncharacterized protein</fullName>
    </submittedName>
</protein>
<feature type="transmembrane region" description="Helical" evidence="2">
    <location>
        <begin position="129"/>
        <end position="151"/>
    </location>
</feature>
<evidence type="ECO:0000256" key="2">
    <source>
        <dbReference type="SAM" id="Phobius"/>
    </source>
</evidence>
<evidence type="ECO:0000313" key="4">
    <source>
        <dbReference type="Proteomes" id="UP000243528"/>
    </source>
</evidence>
<dbReference type="EMBL" id="PYGE01000008">
    <property type="protein sequence ID" value="PSL03198.1"/>
    <property type="molecule type" value="Genomic_DNA"/>
</dbReference>
<sequence length="426" mass="44257">MSDPQSTAHPAVVAYVAAVRDELGDLPPEEAAEIVEDVREHLDQVAAEYDGAVTHAELVDRLGAPAEYAAELRSSAGLAEPEPVAQPSRAAFGRRLLRVMASAFIVATIGFGAIAVVDTVFSLSGAPAMFAGPAVVAFVAATACVLFLGLGQVRPLDELRRLPGAGRVDEALRQLRAMPWGQPAIEFLGSLQTAWWVARAAVVGAAAAYLGSLPLGAAVFLLALAVSIRFGRLTQSSGVGGQRQLAVYGANAALVVGGAVVALAIFDYVQQRDAYLDAVADDAYTDEYPYGEPYQDGFGGPDGLPVDNIFAYDADGALLENVRLYDQSGNPIVLPESEPCYEGALPEETFVVTNPWGTNVYPRLTYQVDERGECGEATLDAPFGSHLPTPPAADPAPDGAGEGSALDAPRSPGAGTATPPPPAKGS</sequence>
<keyword evidence="4" id="KW-1185">Reference proteome</keyword>
<keyword evidence="2" id="KW-0472">Membrane</keyword>
<dbReference type="AlphaFoldDB" id="A0A2P8E161"/>
<dbReference type="Proteomes" id="UP000243528">
    <property type="component" value="Unassembled WGS sequence"/>
</dbReference>
<gene>
    <name evidence="3" type="ORF">CLV30_108110</name>
</gene>
<feature type="region of interest" description="Disordered" evidence="1">
    <location>
        <begin position="376"/>
        <end position="426"/>
    </location>
</feature>
<evidence type="ECO:0000256" key="1">
    <source>
        <dbReference type="SAM" id="MobiDB-lite"/>
    </source>
</evidence>
<dbReference type="Pfam" id="PF22564">
    <property type="entry name" value="HAAS"/>
    <property type="match status" value="1"/>
</dbReference>
<comment type="caution">
    <text evidence="3">The sequence shown here is derived from an EMBL/GenBank/DDBJ whole genome shotgun (WGS) entry which is preliminary data.</text>
</comment>
<dbReference type="RefSeq" id="WP_106537610.1">
    <property type="nucleotide sequence ID" value="NZ_ML142902.1"/>
</dbReference>
<dbReference type="OrthoDB" id="5185521at2"/>
<accession>A0A2P8E161</accession>
<feature type="transmembrane region" description="Helical" evidence="2">
    <location>
        <begin position="96"/>
        <end position="117"/>
    </location>
</feature>
<reference evidence="3 4" key="1">
    <citation type="submission" date="2018-03" db="EMBL/GenBank/DDBJ databases">
        <title>Genomic Encyclopedia of Archaeal and Bacterial Type Strains, Phase II (KMG-II): from individual species to whole genera.</title>
        <authorList>
            <person name="Goeker M."/>
        </authorList>
    </citation>
    <scope>NUCLEOTIDE SEQUENCE [LARGE SCALE GENOMIC DNA]</scope>
    <source>
        <strain evidence="3 4">DSM 45211</strain>
    </source>
</reference>
<feature type="transmembrane region" description="Helical" evidence="2">
    <location>
        <begin position="200"/>
        <end position="225"/>
    </location>
</feature>
<name>A0A2P8E161_9ACTN</name>
<feature type="transmembrane region" description="Helical" evidence="2">
    <location>
        <begin position="245"/>
        <end position="266"/>
    </location>
</feature>
<keyword evidence="2" id="KW-1133">Transmembrane helix</keyword>
<keyword evidence="2" id="KW-0812">Transmembrane</keyword>